<protein>
    <submittedName>
        <fullName evidence="3">UDP-N-acetyl-D-glucosamine 2-epimerase</fullName>
    </submittedName>
</protein>
<dbReference type="InterPro" id="IPR029767">
    <property type="entry name" value="WecB-like"/>
</dbReference>
<evidence type="ECO:0000313" key="3">
    <source>
        <dbReference type="EMBL" id="KJU81363.1"/>
    </source>
</evidence>
<dbReference type="Pfam" id="PF02350">
    <property type="entry name" value="Epimerase_2"/>
    <property type="match status" value="1"/>
</dbReference>
<dbReference type="Proteomes" id="UP000033423">
    <property type="component" value="Unassembled WGS sequence"/>
</dbReference>
<dbReference type="InterPro" id="IPR036477">
    <property type="entry name" value="Formyl_transf_N_sf"/>
</dbReference>
<gene>
    <name evidence="3" type="ORF">MBAV_006496</name>
</gene>
<dbReference type="EMBL" id="LACI01002732">
    <property type="protein sequence ID" value="KJU81363.1"/>
    <property type="molecule type" value="Genomic_DNA"/>
</dbReference>
<dbReference type="PANTHER" id="PTHR43174:SF3">
    <property type="entry name" value="UDP-N-ACETYLGLUCOSAMINE 2-EPIMERASE"/>
    <property type="match status" value="1"/>
</dbReference>
<feature type="domain" description="Formyl transferase N-terminal" evidence="1">
    <location>
        <begin position="30"/>
        <end position="173"/>
    </location>
</feature>
<dbReference type="InterPro" id="IPR002376">
    <property type="entry name" value="Formyl_transf_N"/>
</dbReference>
<dbReference type="PANTHER" id="PTHR43174">
    <property type="entry name" value="UDP-N-ACETYLGLUCOSAMINE 2-EPIMERASE"/>
    <property type="match status" value="1"/>
</dbReference>
<dbReference type="Gene3D" id="3.40.50.2000">
    <property type="entry name" value="Glycogen Phosphorylase B"/>
    <property type="match status" value="2"/>
</dbReference>
<reference evidence="3 4" key="1">
    <citation type="submission" date="2015-02" db="EMBL/GenBank/DDBJ databases">
        <title>Single-cell genomics of uncultivated deep-branching MTB reveals a conserved set of magnetosome genes.</title>
        <authorList>
            <person name="Kolinko S."/>
            <person name="Richter M."/>
            <person name="Glockner F.O."/>
            <person name="Brachmann A."/>
            <person name="Schuler D."/>
        </authorList>
    </citation>
    <scope>NUCLEOTIDE SEQUENCE [LARGE SCALE GENOMIC DNA]</scope>
    <source>
        <strain evidence="3">TM-1</strain>
    </source>
</reference>
<dbReference type="SUPFAM" id="SSF53328">
    <property type="entry name" value="Formyltransferase"/>
    <property type="match status" value="1"/>
</dbReference>
<feature type="domain" description="UDP-N-acetylglucosamine 2-epimerase" evidence="2">
    <location>
        <begin position="250"/>
        <end position="593"/>
    </location>
</feature>
<dbReference type="SUPFAM" id="SSF53756">
    <property type="entry name" value="UDP-Glycosyltransferase/glycogen phosphorylase"/>
    <property type="match status" value="1"/>
</dbReference>
<dbReference type="NCBIfam" id="TIGR03568">
    <property type="entry name" value="NeuC_NnaA"/>
    <property type="match status" value="1"/>
</dbReference>
<comment type="caution">
    <text evidence="3">The sequence shown here is derived from an EMBL/GenBank/DDBJ whole genome shotgun (WGS) entry which is preliminary data.</text>
</comment>
<dbReference type="Pfam" id="PF00551">
    <property type="entry name" value="Formyl_trans_N"/>
    <property type="match status" value="1"/>
</dbReference>
<organism evidence="3 4">
    <name type="scientific">Candidatus Magnetobacterium bavaricum</name>
    <dbReference type="NCBI Taxonomy" id="29290"/>
    <lineage>
        <taxon>Bacteria</taxon>
        <taxon>Pseudomonadati</taxon>
        <taxon>Nitrospirota</taxon>
        <taxon>Thermodesulfovibrionia</taxon>
        <taxon>Thermodesulfovibrionales</taxon>
        <taxon>Candidatus Magnetobacteriaceae</taxon>
        <taxon>Candidatus Magnetobacterium</taxon>
    </lineage>
</organism>
<dbReference type="InterPro" id="IPR003331">
    <property type="entry name" value="UDP_GlcNAc_Epimerase_2_dom"/>
</dbReference>
<sequence length="614" mass="70116">MSSYKYLIVFTNWGIGASLITSLLASGFRISAVVTQYDIEKESEPYFNIVYHTAKKNCLAVFLDHASLLCGNIRFYNTIAISVAYNRIFDDMMLDKLSIINFHPSCLPDYRGPSPIAWQILDHRASIGFSAHFVSIEIDAGDMLANNLLSIDYTLSYEAFIDRLNTLFINFIIQTIEDFFCNRLNRLSISQQCTENNYYPRLSIPDNIKHETLDKVSSFLNRPRLILFTGNRAEFGIMFPLIMELSSKYYVTIVVSGAHVIKPWYTISEIEEKINALKVPVTIVTISLKNLSDLYAESLPRIYTETIKLLDKKYNYRFAIVLGDRIETMGFSLCCFYKKIPIIHINGGDVANVPFFDTNVRHSISKLSHIHLVTNDLSMTVLLQLGEESWRVHNIGNISYDYDRLGLIDNIEVMTKEFGLDKNNITIIYTYHPAHNKNDEDNLEDFIIIYDILESSGLTILITYPNNDPGGKLILAYLEDFKTKNMQNVVIIPNLGTLKLLSLFKNFKVIAVGNSSSFLMETALYSVPVINIGERQTDRCRGANVIDCSLNKEKIRDVLNIAIYNYDKLRLNFATSKNFFGDGTASLKAMQIIDTFLNKQKEEMLLKKFIISKQ</sequence>
<evidence type="ECO:0000259" key="2">
    <source>
        <dbReference type="Pfam" id="PF02350"/>
    </source>
</evidence>
<dbReference type="AlphaFoldDB" id="A0A0F3GL15"/>
<proteinExistence type="predicted"/>
<evidence type="ECO:0000313" key="4">
    <source>
        <dbReference type="Proteomes" id="UP000033423"/>
    </source>
</evidence>
<name>A0A0F3GL15_9BACT</name>
<evidence type="ECO:0000259" key="1">
    <source>
        <dbReference type="Pfam" id="PF00551"/>
    </source>
</evidence>
<dbReference type="GO" id="GO:0004553">
    <property type="term" value="F:hydrolase activity, hydrolyzing O-glycosyl compounds"/>
    <property type="evidence" value="ECO:0007669"/>
    <property type="project" value="InterPro"/>
</dbReference>
<dbReference type="InterPro" id="IPR020004">
    <property type="entry name" value="UDP-GlcNAc_Epase"/>
</dbReference>
<dbReference type="GO" id="GO:0006047">
    <property type="term" value="P:UDP-N-acetylglucosamine metabolic process"/>
    <property type="evidence" value="ECO:0007669"/>
    <property type="project" value="InterPro"/>
</dbReference>
<accession>A0A0F3GL15</accession>
<keyword evidence="4" id="KW-1185">Reference proteome</keyword>
<dbReference type="Gene3D" id="3.40.50.170">
    <property type="entry name" value="Formyl transferase, N-terminal domain"/>
    <property type="match status" value="1"/>
</dbReference>